<feature type="domain" description="Peptidase M12A" evidence="3">
    <location>
        <begin position="1"/>
        <end position="131"/>
    </location>
</feature>
<dbReference type="SUPFAM" id="SSF55486">
    <property type="entry name" value="Metalloproteases ('zincins'), catalytic domain"/>
    <property type="match status" value="1"/>
</dbReference>
<evidence type="ECO:0000256" key="2">
    <source>
        <dbReference type="RuleBase" id="RU361183"/>
    </source>
</evidence>
<dbReference type="GeneTree" id="ENSGT00940000154856"/>
<dbReference type="PANTHER" id="PTHR10127">
    <property type="entry name" value="DISCOIDIN, CUB, EGF, LAMININ , AND ZINC METALLOPROTEASE DOMAIN CONTAINING"/>
    <property type="match status" value="1"/>
</dbReference>
<comment type="caution">
    <text evidence="1">Lacks conserved residue(s) required for the propagation of feature annotation.</text>
</comment>
<accession>A0AAQ4NZK7</accession>
<keyword evidence="1 2" id="KW-0482">Metalloprotease</keyword>
<name>A0AAQ4NZK7_GASAC</name>
<dbReference type="Proteomes" id="UP000007635">
    <property type="component" value="Chromosome II"/>
</dbReference>
<evidence type="ECO:0000313" key="4">
    <source>
        <dbReference type="Ensembl" id="ENSGACP00000032109.1"/>
    </source>
</evidence>
<evidence type="ECO:0000256" key="1">
    <source>
        <dbReference type="PROSITE-ProRule" id="PRU01211"/>
    </source>
</evidence>
<dbReference type="EC" id="3.4.24.-" evidence="2"/>
<dbReference type="SMART" id="SM00235">
    <property type="entry name" value="ZnMc"/>
    <property type="match status" value="1"/>
</dbReference>
<keyword evidence="1 2" id="KW-0479">Metal-binding</keyword>
<comment type="cofactor">
    <cofactor evidence="1 2">
        <name>Zn(2+)</name>
        <dbReference type="ChEBI" id="CHEBI:29105"/>
    </cofactor>
    <text evidence="1 2">Binds 1 zinc ion per subunit.</text>
</comment>
<reference evidence="4" key="3">
    <citation type="submission" date="2025-09" db="UniProtKB">
        <authorList>
            <consortium name="Ensembl"/>
        </authorList>
    </citation>
    <scope>IDENTIFICATION</scope>
</reference>
<dbReference type="AlphaFoldDB" id="A0AAQ4NZK7"/>
<organism evidence="4 5">
    <name type="scientific">Gasterosteus aculeatus aculeatus</name>
    <name type="common">three-spined stickleback</name>
    <dbReference type="NCBI Taxonomy" id="481459"/>
    <lineage>
        <taxon>Eukaryota</taxon>
        <taxon>Metazoa</taxon>
        <taxon>Chordata</taxon>
        <taxon>Craniata</taxon>
        <taxon>Vertebrata</taxon>
        <taxon>Euteleostomi</taxon>
        <taxon>Actinopterygii</taxon>
        <taxon>Neopterygii</taxon>
        <taxon>Teleostei</taxon>
        <taxon>Neoteleostei</taxon>
        <taxon>Acanthomorphata</taxon>
        <taxon>Eupercaria</taxon>
        <taxon>Perciformes</taxon>
        <taxon>Cottioidei</taxon>
        <taxon>Gasterosteales</taxon>
        <taxon>Gasterosteidae</taxon>
        <taxon>Gasterosteus</taxon>
    </lineage>
</organism>
<keyword evidence="1 2" id="KW-0862">Zinc</keyword>
<evidence type="ECO:0000313" key="5">
    <source>
        <dbReference type="Proteomes" id="UP000007635"/>
    </source>
</evidence>
<protein>
    <recommendedName>
        <fullName evidence="2">Metalloendopeptidase</fullName>
        <ecNumber evidence="2">3.4.24.-</ecNumber>
    </recommendedName>
</protein>
<dbReference type="PROSITE" id="PS51864">
    <property type="entry name" value="ASTACIN"/>
    <property type="match status" value="1"/>
</dbReference>
<dbReference type="GO" id="GO:0004222">
    <property type="term" value="F:metalloendopeptidase activity"/>
    <property type="evidence" value="ECO:0007669"/>
    <property type="project" value="UniProtKB-UniRule"/>
</dbReference>
<feature type="binding site" evidence="1">
    <location>
        <position position="41"/>
    </location>
    <ligand>
        <name>Zn(2+)</name>
        <dbReference type="ChEBI" id="CHEBI:29105"/>
        <note>catalytic</note>
    </ligand>
</feature>
<sequence>HRCWSYLGRQSQGQQVSLRRDGCLFTDTVQHEVLHALGFHHEQVRSDRDDHVSILQENIRPGTEQNFAKQPTNNLGTPYDFESVMHYSKYAFSRNGEPTIVSKADPDMEFGSATTMSQNDIARVNALYQCDV</sequence>
<reference evidence="4 5" key="1">
    <citation type="journal article" date="2021" name="G3 (Bethesda)">
        <title>Improved contiguity of the threespine stickleback genome using long-read sequencing.</title>
        <authorList>
            <person name="Nath S."/>
            <person name="Shaw D.E."/>
            <person name="White M.A."/>
        </authorList>
    </citation>
    <scope>NUCLEOTIDE SEQUENCE [LARGE SCALE GENOMIC DNA]</scope>
    <source>
        <strain evidence="4 5">Lake Benthic</strain>
    </source>
</reference>
<dbReference type="InterPro" id="IPR024079">
    <property type="entry name" value="MetalloPept_cat_dom_sf"/>
</dbReference>
<dbReference type="InterPro" id="IPR006026">
    <property type="entry name" value="Peptidase_Metallo"/>
</dbReference>
<dbReference type="GO" id="GO:0006508">
    <property type="term" value="P:proteolysis"/>
    <property type="evidence" value="ECO:0007669"/>
    <property type="project" value="UniProtKB-KW"/>
</dbReference>
<evidence type="ECO:0000259" key="3">
    <source>
        <dbReference type="PROSITE" id="PS51864"/>
    </source>
</evidence>
<reference evidence="4" key="2">
    <citation type="submission" date="2025-08" db="UniProtKB">
        <authorList>
            <consortium name="Ensembl"/>
        </authorList>
    </citation>
    <scope>IDENTIFICATION</scope>
</reference>
<keyword evidence="1 2" id="KW-0378">Hydrolase</keyword>
<dbReference type="Gene3D" id="3.40.390.10">
    <property type="entry name" value="Collagenase (Catalytic Domain)"/>
    <property type="match status" value="1"/>
</dbReference>
<feature type="binding site" evidence="1">
    <location>
        <position position="35"/>
    </location>
    <ligand>
        <name>Zn(2+)</name>
        <dbReference type="ChEBI" id="CHEBI:29105"/>
        <note>catalytic</note>
    </ligand>
</feature>
<dbReference type="InterPro" id="IPR001506">
    <property type="entry name" value="Peptidase_M12A"/>
</dbReference>
<proteinExistence type="predicted"/>
<dbReference type="PANTHER" id="PTHR10127:SF899">
    <property type="entry name" value="ASTACIN-LIKE METALLOENDOPEPTIDASE-RELATED"/>
    <property type="match status" value="1"/>
</dbReference>
<dbReference type="PRINTS" id="PR00480">
    <property type="entry name" value="ASTACIN"/>
</dbReference>
<dbReference type="Ensembl" id="ENSGACT00000058569.1">
    <property type="protein sequence ID" value="ENSGACP00000032109.1"/>
    <property type="gene ID" value="ENSGACG00000023509.1"/>
</dbReference>
<feature type="binding site" evidence="1">
    <location>
        <position position="31"/>
    </location>
    <ligand>
        <name>Zn(2+)</name>
        <dbReference type="ChEBI" id="CHEBI:29105"/>
        <note>catalytic</note>
    </ligand>
</feature>
<keyword evidence="1 2" id="KW-0645">Protease</keyword>
<keyword evidence="5" id="KW-1185">Reference proteome</keyword>
<dbReference type="Pfam" id="PF01400">
    <property type="entry name" value="Astacin"/>
    <property type="match status" value="1"/>
</dbReference>
<dbReference type="GO" id="GO:0008270">
    <property type="term" value="F:zinc ion binding"/>
    <property type="evidence" value="ECO:0007669"/>
    <property type="project" value="UniProtKB-UniRule"/>
</dbReference>
<feature type="active site" evidence="1">
    <location>
        <position position="32"/>
    </location>
</feature>